<evidence type="ECO:0000313" key="1">
    <source>
        <dbReference type="EnsemblPlants" id="Pp3c10_16450V3.3"/>
    </source>
</evidence>
<evidence type="ECO:0000313" key="2">
    <source>
        <dbReference type="Proteomes" id="UP000006727"/>
    </source>
</evidence>
<dbReference type="Proteomes" id="UP000006727">
    <property type="component" value="Chromosome 10"/>
</dbReference>
<dbReference type="AlphaFoldDB" id="A0A7I3ZZG9"/>
<reference evidence="1 2" key="2">
    <citation type="journal article" date="2018" name="Plant J.">
        <title>The Physcomitrella patens chromosome-scale assembly reveals moss genome structure and evolution.</title>
        <authorList>
            <person name="Lang D."/>
            <person name="Ullrich K.K."/>
            <person name="Murat F."/>
            <person name="Fuchs J."/>
            <person name="Jenkins J."/>
            <person name="Haas F.B."/>
            <person name="Piednoel M."/>
            <person name="Gundlach H."/>
            <person name="Van Bel M."/>
            <person name="Meyberg R."/>
            <person name="Vives C."/>
            <person name="Morata J."/>
            <person name="Symeonidi A."/>
            <person name="Hiss M."/>
            <person name="Muchero W."/>
            <person name="Kamisugi Y."/>
            <person name="Saleh O."/>
            <person name="Blanc G."/>
            <person name="Decker E.L."/>
            <person name="van Gessel N."/>
            <person name="Grimwood J."/>
            <person name="Hayes R.D."/>
            <person name="Graham S.W."/>
            <person name="Gunter L.E."/>
            <person name="McDaniel S.F."/>
            <person name="Hoernstein S.N.W."/>
            <person name="Larsson A."/>
            <person name="Li F.W."/>
            <person name="Perroud P.F."/>
            <person name="Phillips J."/>
            <person name="Ranjan P."/>
            <person name="Rokshar D.S."/>
            <person name="Rothfels C.J."/>
            <person name="Schneider L."/>
            <person name="Shu S."/>
            <person name="Stevenson D.W."/>
            <person name="Thummler F."/>
            <person name="Tillich M."/>
            <person name="Villarreal Aguilar J.C."/>
            <person name="Widiez T."/>
            <person name="Wong G.K."/>
            <person name="Wymore A."/>
            <person name="Zhang Y."/>
            <person name="Zimmer A.D."/>
            <person name="Quatrano R.S."/>
            <person name="Mayer K.F.X."/>
            <person name="Goodstein D."/>
            <person name="Casacuberta J.M."/>
            <person name="Vandepoele K."/>
            <person name="Reski R."/>
            <person name="Cuming A.C."/>
            <person name="Tuskan G.A."/>
            <person name="Maumus F."/>
            <person name="Salse J."/>
            <person name="Schmutz J."/>
            <person name="Rensing S.A."/>
        </authorList>
    </citation>
    <scope>NUCLEOTIDE SEQUENCE [LARGE SCALE GENOMIC DNA]</scope>
    <source>
        <strain evidence="1 2">cv. Gransden 2004</strain>
    </source>
</reference>
<organism evidence="1 2">
    <name type="scientific">Physcomitrium patens</name>
    <name type="common">Spreading-leaved earth moss</name>
    <name type="synonym">Physcomitrella patens</name>
    <dbReference type="NCBI Taxonomy" id="3218"/>
    <lineage>
        <taxon>Eukaryota</taxon>
        <taxon>Viridiplantae</taxon>
        <taxon>Streptophyta</taxon>
        <taxon>Embryophyta</taxon>
        <taxon>Bryophyta</taxon>
        <taxon>Bryophytina</taxon>
        <taxon>Bryopsida</taxon>
        <taxon>Funariidae</taxon>
        <taxon>Funariales</taxon>
        <taxon>Funariaceae</taxon>
        <taxon>Physcomitrium</taxon>
    </lineage>
</organism>
<proteinExistence type="predicted"/>
<sequence>MAKLMMCPYDNSNEMLCRIFYFHVSSFSPCRVDLIRLLQELGCQMWNETCLFLQS</sequence>
<accession>A0A7I3ZZG9</accession>
<protein>
    <submittedName>
        <fullName evidence="1">Uncharacterized protein</fullName>
    </submittedName>
</protein>
<dbReference type="Gramene" id="Pp3c10_16450V3.3">
    <property type="protein sequence ID" value="Pp3c10_16450V3.3"/>
    <property type="gene ID" value="Pp3c10_16450"/>
</dbReference>
<dbReference type="EnsemblPlants" id="Pp3c10_16450V3.3">
    <property type="protein sequence ID" value="Pp3c10_16450V3.3"/>
    <property type="gene ID" value="Pp3c10_16450"/>
</dbReference>
<keyword evidence="2" id="KW-1185">Reference proteome</keyword>
<name>A0A7I3ZZG9_PHYPA</name>
<dbReference type="EMBL" id="ABEU02000010">
    <property type="status" value="NOT_ANNOTATED_CDS"/>
    <property type="molecule type" value="Genomic_DNA"/>
</dbReference>
<gene>
    <name evidence="1" type="primary">LOC112287945</name>
</gene>
<reference evidence="1" key="3">
    <citation type="submission" date="2020-12" db="UniProtKB">
        <authorList>
            <consortium name="EnsemblPlants"/>
        </authorList>
    </citation>
    <scope>IDENTIFICATION</scope>
</reference>
<reference evidence="1 2" key="1">
    <citation type="journal article" date="2008" name="Science">
        <title>The Physcomitrella genome reveals evolutionary insights into the conquest of land by plants.</title>
        <authorList>
            <person name="Rensing S."/>
            <person name="Lang D."/>
            <person name="Zimmer A."/>
            <person name="Terry A."/>
            <person name="Salamov A."/>
            <person name="Shapiro H."/>
            <person name="Nishiyama T."/>
            <person name="Perroud P.-F."/>
            <person name="Lindquist E."/>
            <person name="Kamisugi Y."/>
            <person name="Tanahashi T."/>
            <person name="Sakakibara K."/>
            <person name="Fujita T."/>
            <person name="Oishi K."/>
            <person name="Shin-I T."/>
            <person name="Kuroki Y."/>
            <person name="Toyoda A."/>
            <person name="Suzuki Y."/>
            <person name="Hashimoto A."/>
            <person name="Yamaguchi K."/>
            <person name="Sugano A."/>
            <person name="Kohara Y."/>
            <person name="Fujiyama A."/>
            <person name="Anterola A."/>
            <person name="Aoki S."/>
            <person name="Ashton N."/>
            <person name="Barbazuk W.B."/>
            <person name="Barker E."/>
            <person name="Bennetzen J."/>
            <person name="Bezanilla M."/>
            <person name="Blankenship R."/>
            <person name="Cho S.H."/>
            <person name="Dutcher S."/>
            <person name="Estelle M."/>
            <person name="Fawcett J.A."/>
            <person name="Gundlach H."/>
            <person name="Hanada K."/>
            <person name="Heyl A."/>
            <person name="Hicks K.A."/>
            <person name="Hugh J."/>
            <person name="Lohr M."/>
            <person name="Mayer K."/>
            <person name="Melkozernov A."/>
            <person name="Murata T."/>
            <person name="Nelson D."/>
            <person name="Pils B."/>
            <person name="Prigge M."/>
            <person name="Reiss B."/>
            <person name="Renner T."/>
            <person name="Rombauts S."/>
            <person name="Rushton P."/>
            <person name="Sanderfoot A."/>
            <person name="Schween G."/>
            <person name="Shiu S.-H."/>
            <person name="Stueber K."/>
            <person name="Theodoulou F.L."/>
            <person name="Tu H."/>
            <person name="Van de Peer Y."/>
            <person name="Verrier P.J."/>
            <person name="Waters E."/>
            <person name="Wood A."/>
            <person name="Yang L."/>
            <person name="Cove D."/>
            <person name="Cuming A."/>
            <person name="Hasebe M."/>
            <person name="Lucas S."/>
            <person name="Mishler D.B."/>
            <person name="Reski R."/>
            <person name="Grigoriev I."/>
            <person name="Quatrano R.S."/>
            <person name="Boore J.L."/>
        </authorList>
    </citation>
    <scope>NUCLEOTIDE SEQUENCE [LARGE SCALE GENOMIC DNA]</scope>
    <source>
        <strain evidence="1 2">cv. Gransden 2004</strain>
    </source>
</reference>